<accession>A0A8J3AG30</accession>
<comment type="similarity">
    <text evidence="2 8">Belongs to the ABC-2 integral membrane protein family.</text>
</comment>
<feature type="transmembrane region" description="Helical" evidence="8">
    <location>
        <begin position="464"/>
        <end position="483"/>
    </location>
</feature>
<evidence type="ECO:0000256" key="4">
    <source>
        <dbReference type="ARBA" id="ARBA00022475"/>
    </source>
</evidence>
<keyword evidence="6 8" id="KW-1133">Transmembrane helix</keyword>
<evidence type="ECO:0000313" key="10">
    <source>
        <dbReference type="EMBL" id="GGI08528.1"/>
    </source>
</evidence>
<organism evidence="10 11">
    <name type="scientific">Egicoccus halophilus</name>
    <dbReference type="NCBI Taxonomy" id="1670830"/>
    <lineage>
        <taxon>Bacteria</taxon>
        <taxon>Bacillati</taxon>
        <taxon>Actinomycetota</taxon>
        <taxon>Nitriliruptoria</taxon>
        <taxon>Egicoccales</taxon>
        <taxon>Egicoccaceae</taxon>
        <taxon>Egicoccus</taxon>
    </lineage>
</organism>
<dbReference type="RefSeq" id="WP_130650363.1">
    <property type="nucleotide sequence ID" value="NZ_BMHA01000012.1"/>
</dbReference>
<feature type="transmembrane region" description="Helical" evidence="8">
    <location>
        <begin position="346"/>
        <end position="369"/>
    </location>
</feature>
<feature type="transmembrane region" description="Helical" evidence="8">
    <location>
        <begin position="24"/>
        <end position="43"/>
    </location>
</feature>
<proteinExistence type="inferred from homology"/>
<evidence type="ECO:0000256" key="8">
    <source>
        <dbReference type="RuleBase" id="RU361157"/>
    </source>
</evidence>
<evidence type="ECO:0000313" key="11">
    <source>
        <dbReference type="Proteomes" id="UP000650511"/>
    </source>
</evidence>
<feature type="transmembrane region" description="Helical" evidence="8">
    <location>
        <begin position="296"/>
        <end position="319"/>
    </location>
</feature>
<dbReference type="PANTHER" id="PTHR30294:SF38">
    <property type="entry name" value="TRANSPORT PERMEASE PROTEIN"/>
    <property type="match status" value="1"/>
</dbReference>
<dbReference type="Gene3D" id="3.40.1710.10">
    <property type="entry name" value="abc type-2 transporter like domain"/>
    <property type="match status" value="1"/>
</dbReference>
<feature type="transmembrane region" description="Helical" evidence="8">
    <location>
        <begin position="409"/>
        <end position="427"/>
    </location>
</feature>
<dbReference type="InterPro" id="IPR051449">
    <property type="entry name" value="ABC-2_transporter_component"/>
</dbReference>
<dbReference type="PROSITE" id="PS51012">
    <property type="entry name" value="ABC_TM2"/>
    <property type="match status" value="1"/>
</dbReference>
<keyword evidence="11" id="KW-1185">Reference proteome</keyword>
<dbReference type="OrthoDB" id="5241327at2"/>
<protein>
    <recommendedName>
        <fullName evidence="8">Transport permease protein</fullName>
    </recommendedName>
</protein>
<dbReference type="PANTHER" id="PTHR30294">
    <property type="entry name" value="MEMBRANE COMPONENT OF ABC TRANSPORTER YHHJ-RELATED"/>
    <property type="match status" value="1"/>
</dbReference>
<name>A0A8J3AG30_9ACTN</name>
<sequence>MRSPLRIAAFARGETVSTMRQPRLLLLLILGPFLVLFLFGLGYDERVPRLDTVVVGGDDELTARVDAFLQDEQPGSIEYQGASADREQALEDLRSGQVDLVIVLPPDAAASLRAGEHASIEVHHRSLDPVTSEQIAIASDVAVAQINDQVLEEVLAVARRRSGEVEDDLTRTRQQLAALREAVDDGDLVSARDRARQLAPRLEALSAAIEDDPFVGVSPLLGGPEDLPATLRSTAAMLDVFAETDGAARLDETEQTLAELEMVVATLQDVDPVVAARPFALDLRTQTPVPIALDTYFAPGVLALMLQHLGVTFAALALVRERRPGTLEVLRVAPATVGERLAGKTLAFLLLGALAAAGLTALIVAVFAVPLPAHWLTFVALLALTVVASIGIGFLVAAVSRSDSQAVQIAMLLLLATIFFSGLFMPLERIGFPMRWISYALPATHGFLGAQDLMLLQQPTHPNLFVALGILAVLAFTAARLLLPRRTEAV</sequence>
<evidence type="ECO:0000256" key="5">
    <source>
        <dbReference type="ARBA" id="ARBA00022692"/>
    </source>
</evidence>
<dbReference type="Proteomes" id="UP000650511">
    <property type="component" value="Unassembled WGS sequence"/>
</dbReference>
<dbReference type="Pfam" id="PF01061">
    <property type="entry name" value="ABC2_membrane"/>
    <property type="match status" value="1"/>
</dbReference>
<dbReference type="GO" id="GO:0140359">
    <property type="term" value="F:ABC-type transporter activity"/>
    <property type="evidence" value="ECO:0007669"/>
    <property type="project" value="InterPro"/>
</dbReference>
<evidence type="ECO:0000256" key="7">
    <source>
        <dbReference type="ARBA" id="ARBA00023136"/>
    </source>
</evidence>
<evidence type="ECO:0000256" key="3">
    <source>
        <dbReference type="ARBA" id="ARBA00022448"/>
    </source>
</evidence>
<gene>
    <name evidence="10" type="ORF">GCM10011354_29530</name>
</gene>
<evidence type="ECO:0000259" key="9">
    <source>
        <dbReference type="PROSITE" id="PS51012"/>
    </source>
</evidence>
<reference evidence="10" key="1">
    <citation type="journal article" date="2014" name="Int. J. Syst. Evol. Microbiol.">
        <title>Complete genome sequence of Corynebacterium casei LMG S-19264T (=DSM 44701T), isolated from a smear-ripened cheese.</title>
        <authorList>
            <consortium name="US DOE Joint Genome Institute (JGI-PGF)"/>
            <person name="Walter F."/>
            <person name="Albersmeier A."/>
            <person name="Kalinowski J."/>
            <person name="Ruckert C."/>
        </authorList>
    </citation>
    <scope>NUCLEOTIDE SEQUENCE</scope>
    <source>
        <strain evidence="10">CGMCC 1.14988</strain>
    </source>
</reference>
<dbReference type="GO" id="GO:0005886">
    <property type="term" value="C:plasma membrane"/>
    <property type="evidence" value="ECO:0007669"/>
    <property type="project" value="UniProtKB-SubCell"/>
</dbReference>
<keyword evidence="3 8" id="KW-0813">Transport</keyword>
<evidence type="ECO:0000256" key="6">
    <source>
        <dbReference type="ARBA" id="ARBA00022989"/>
    </source>
</evidence>
<keyword evidence="7 8" id="KW-0472">Membrane</keyword>
<feature type="transmembrane region" description="Helical" evidence="8">
    <location>
        <begin position="375"/>
        <end position="397"/>
    </location>
</feature>
<dbReference type="InterPro" id="IPR047817">
    <property type="entry name" value="ABC2_TM_bact-type"/>
</dbReference>
<dbReference type="EMBL" id="BMHA01000012">
    <property type="protein sequence ID" value="GGI08528.1"/>
    <property type="molecule type" value="Genomic_DNA"/>
</dbReference>
<keyword evidence="4 8" id="KW-1003">Cell membrane</keyword>
<evidence type="ECO:0000256" key="2">
    <source>
        <dbReference type="ARBA" id="ARBA00007783"/>
    </source>
</evidence>
<comment type="caution">
    <text evidence="10">The sequence shown here is derived from an EMBL/GenBank/DDBJ whole genome shotgun (WGS) entry which is preliminary data.</text>
</comment>
<keyword evidence="5 8" id="KW-0812">Transmembrane</keyword>
<comment type="subcellular location">
    <subcellularLocation>
        <location evidence="1 8">Cell membrane</location>
        <topology evidence="1 8">Multi-pass membrane protein</topology>
    </subcellularLocation>
</comment>
<reference evidence="10" key="2">
    <citation type="submission" date="2020-09" db="EMBL/GenBank/DDBJ databases">
        <authorList>
            <person name="Sun Q."/>
            <person name="Zhou Y."/>
        </authorList>
    </citation>
    <scope>NUCLEOTIDE SEQUENCE</scope>
    <source>
        <strain evidence="10">CGMCC 1.14988</strain>
    </source>
</reference>
<evidence type="ECO:0000256" key="1">
    <source>
        <dbReference type="ARBA" id="ARBA00004651"/>
    </source>
</evidence>
<feature type="domain" description="ABC transmembrane type-2" evidence="9">
    <location>
        <begin position="263"/>
        <end position="486"/>
    </location>
</feature>
<dbReference type="InterPro" id="IPR013525">
    <property type="entry name" value="ABC2_TM"/>
</dbReference>
<dbReference type="AlphaFoldDB" id="A0A8J3AG30"/>